<evidence type="ECO:0000313" key="10">
    <source>
        <dbReference type="WBParaSite" id="PSAMB.scaffold5436size20302.g26676.t1"/>
    </source>
</evidence>
<proteinExistence type="inferred from homology"/>
<dbReference type="GO" id="GO:0030659">
    <property type="term" value="C:cytoplasmic vesicle membrane"/>
    <property type="evidence" value="ECO:0007669"/>
    <property type="project" value="TreeGrafter"/>
</dbReference>
<evidence type="ECO:0000259" key="8">
    <source>
        <dbReference type="PROSITE" id="PS50156"/>
    </source>
</evidence>
<organism evidence="9 10">
    <name type="scientific">Plectus sambesii</name>
    <dbReference type="NCBI Taxonomy" id="2011161"/>
    <lineage>
        <taxon>Eukaryota</taxon>
        <taxon>Metazoa</taxon>
        <taxon>Ecdysozoa</taxon>
        <taxon>Nematoda</taxon>
        <taxon>Chromadorea</taxon>
        <taxon>Plectida</taxon>
        <taxon>Plectina</taxon>
        <taxon>Plectoidea</taxon>
        <taxon>Plectidae</taxon>
        <taxon>Plectus</taxon>
    </lineage>
</organism>
<dbReference type="GO" id="GO:0006897">
    <property type="term" value="P:endocytosis"/>
    <property type="evidence" value="ECO:0007669"/>
    <property type="project" value="TreeGrafter"/>
</dbReference>
<evidence type="ECO:0000313" key="9">
    <source>
        <dbReference type="Proteomes" id="UP000887566"/>
    </source>
</evidence>
<keyword evidence="5 7" id="KW-0472">Membrane</keyword>
<feature type="transmembrane region" description="Helical" evidence="7">
    <location>
        <begin position="282"/>
        <end position="306"/>
    </location>
</feature>
<comment type="subcellular location">
    <subcellularLocation>
        <location evidence="1">Membrane</location>
        <topology evidence="1">Multi-pass membrane protein</topology>
    </subcellularLocation>
</comment>
<dbReference type="Gene3D" id="1.20.1640.10">
    <property type="entry name" value="Multidrug efflux transporter AcrB transmembrane domain"/>
    <property type="match status" value="2"/>
</dbReference>
<feature type="transmembrane region" description="Helical" evidence="7">
    <location>
        <begin position="318"/>
        <end position="342"/>
    </location>
</feature>
<dbReference type="PANTHER" id="PTHR10796">
    <property type="entry name" value="PATCHED-RELATED"/>
    <property type="match status" value="1"/>
</dbReference>
<dbReference type="InterPro" id="IPR000731">
    <property type="entry name" value="SSD"/>
</dbReference>
<feature type="transmembrane region" description="Helical" evidence="7">
    <location>
        <begin position="428"/>
        <end position="452"/>
    </location>
</feature>
<protein>
    <submittedName>
        <fullName evidence="10">SSD domain-containing protein</fullName>
    </submittedName>
</protein>
<evidence type="ECO:0000256" key="7">
    <source>
        <dbReference type="SAM" id="Phobius"/>
    </source>
</evidence>
<feature type="domain" description="SSD" evidence="8">
    <location>
        <begin position="289"/>
        <end position="454"/>
    </location>
</feature>
<evidence type="ECO:0000256" key="6">
    <source>
        <dbReference type="ARBA" id="ARBA00023180"/>
    </source>
</evidence>
<evidence type="ECO:0000256" key="4">
    <source>
        <dbReference type="ARBA" id="ARBA00022989"/>
    </source>
</evidence>
<dbReference type="GO" id="GO:0005886">
    <property type="term" value="C:plasma membrane"/>
    <property type="evidence" value="ECO:0007669"/>
    <property type="project" value="TreeGrafter"/>
</dbReference>
<dbReference type="InterPro" id="IPR051697">
    <property type="entry name" value="Patched_domain-protein"/>
</dbReference>
<keyword evidence="6" id="KW-0325">Glycoprotein</keyword>
<dbReference type="PANTHER" id="PTHR10796:SF90">
    <property type="entry name" value="SSD DOMAIN-CONTAINING PROTEIN"/>
    <property type="match status" value="1"/>
</dbReference>
<name>A0A914WWZ1_9BILA</name>
<dbReference type="SUPFAM" id="SSF82866">
    <property type="entry name" value="Multidrug efflux transporter AcrB transmembrane domain"/>
    <property type="match status" value="2"/>
</dbReference>
<accession>A0A914WWZ1</accession>
<dbReference type="PROSITE" id="PS50156">
    <property type="entry name" value="SSD"/>
    <property type="match status" value="1"/>
</dbReference>
<feature type="transmembrane region" description="Helical" evidence="7">
    <location>
        <begin position="711"/>
        <end position="730"/>
    </location>
</feature>
<dbReference type="Proteomes" id="UP000887566">
    <property type="component" value="Unplaced"/>
</dbReference>
<dbReference type="GO" id="GO:0018996">
    <property type="term" value="P:molting cycle, collagen and cuticulin-based cuticle"/>
    <property type="evidence" value="ECO:0007669"/>
    <property type="project" value="TreeGrafter"/>
</dbReference>
<sequence length="844" mass="95579">MPPPGRGEKSRGCQRFVYYSKNGFLIVLRAAFKRLGRLVGGHPFVFILLTLTISTISVGLRDIRFAQRLRDGFTPAEAPSTYEDAVNVEFHESRGAYAQRFITVVRASDNGSLLRPEYLKRVIKLHDFLFHDFNITVDGSSFIYNDLCDPYCAVNTPLLKLQESQEKQLLAIERGKKIASDVIIDYPKMLYHGHELNMAMNLFGVKKANNTNSFQRIESVSLIIILFYAEAPDDNITNIITHWEMETFKWANDGAKEFPDLIIDVLGDKILGQEMIRGGLSLLPYLLFGFGLMVIFVITTIVGSAIYHQRMDGGKALIAIGTLLSPLLACTTTFGMLTVAGYEMYPMQMVIPFLILAIGVDDAFLMVHAWHRLSCDWDHFSKEHRRKAIPEMLGKVFEDVGPSITITSLTNAIAFGIGATVSTPAIKLFCTAASVAMAIDFAFELILFGSLMSLSARFENPDDHVKDKKDIRTRMRKWSMDLLTKYCEILTTKRAVFVVYSVSVLFFAASLVGTLRARTYINSQKIMPGDTPLLRADALLEQYLWKEYEPLQVFVNRPPDISNATEYRLLMDMVEEYETLPNAIGADATILWLREYVNWLSDNFFRDLLGMNATISYADLPVFLEGDFHKPWSEFVKWHIKDDEDETVVVSQFYFITGYKNASSWMARVEMMQLWRETAAKWNHFNVTVFQPNAPVYDAITYLKPSTIQTVGFTLASMLVVCALFIPNWAGVLTAGWAICSISIGVFGFLSWWGLDLDPVTMSAILMSIGFSVDFTAHVSYHYQSARQTLPYGHSKTERLVHTLDNVAWPMIQGTYTYFSPPHLHQTDQNRILRNVTLKLKSGC</sequence>
<feature type="transmembrane region" description="Helical" evidence="7">
    <location>
        <begin position="495"/>
        <end position="515"/>
    </location>
</feature>
<keyword evidence="4 7" id="KW-1133">Transmembrane helix</keyword>
<keyword evidence="9" id="KW-1185">Reference proteome</keyword>
<evidence type="ECO:0000256" key="5">
    <source>
        <dbReference type="ARBA" id="ARBA00023136"/>
    </source>
</evidence>
<feature type="transmembrane region" description="Helical" evidence="7">
    <location>
        <begin position="44"/>
        <end position="60"/>
    </location>
</feature>
<dbReference type="Pfam" id="PF02460">
    <property type="entry name" value="Patched"/>
    <property type="match status" value="1"/>
</dbReference>
<feature type="transmembrane region" description="Helical" evidence="7">
    <location>
        <begin position="349"/>
        <end position="370"/>
    </location>
</feature>
<dbReference type="AlphaFoldDB" id="A0A914WWZ1"/>
<evidence type="ECO:0000256" key="1">
    <source>
        <dbReference type="ARBA" id="ARBA00004141"/>
    </source>
</evidence>
<keyword evidence="3 7" id="KW-0812">Transmembrane</keyword>
<dbReference type="WBParaSite" id="PSAMB.scaffold5436size20302.g26676.t1">
    <property type="protein sequence ID" value="PSAMB.scaffold5436size20302.g26676.t1"/>
    <property type="gene ID" value="PSAMB.scaffold5436size20302.g26676"/>
</dbReference>
<comment type="similarity">
    <text evidence="2">Belongs to the patched family.</text>
</comment>
<evidence type="ECO:0000256" key="2">
    <source>
        <dbReference type="ARBA" id="ARBA00005585"/>
    </source>
</evidence>
<feature type="transmembrane region" description="Helical" evidence="7">
    <location>
        <begin position="736"/>
        <end position="755"/>
    </location>
</feature>
<reference evidence="10" key="1">
    <citation type="submission" date="2022-11" db="UniProtKB">
        <authorList>
            <consortium name="WormBaseParasite"/>
        </authorList>
    </citation>
    <scope>IDENTIFICATION</scope>
</reference>
<feature type="transmembrane region" description="Helical" evidence="7">
    <location>
        <begin position="400"/>
        <end position="421"/>
    </location>
</feature>
<evidence type="ECO:0000256" key="3">
    <source>
        <dbReference type="ARBA" id="ARBA00022692"/>
    </source>
</evidence>
<dbReference type="InterPro" id="IPR003392">
    <property type="entry name" value="PTHD_SSD"/>
</dbReference>